<dbReference type="KEGG" id="gtt:GUITHDRAFT_156301"/>
<dbReference type="OrthoDB" id="10381560at2759"/>
<keyword evidence="1" id="KW-0812">Transmembrane</keyword>
<keyword evidence="1" id="KW-0472">Membrane</keyword>
<dbReference type="PaxDb" id="55529-EKX32542"/>
<sequence length="467" mass="51262">MAGPLSGLYGSVSNIGDSGSSRMKTRRTIAVAASLVSLGLVAALAALALVHESSVERNVLMNKQQAAWWGYPHKDANGVWHRGWLSKFENRRRRAQASASTGSNKNELKEIHSMLNEAVDMLKSYEHKGSMLSTGTGRSMSHATADRLKKVEGEASRSLPGVTEYPKCFINNEFTDADRAHFIRRMGEAADNLVLSYPDWAKGQSIPGRAQDGEWRHDRGPPYVQRLTMFSGQGVDTISNGDLVRRILGLNKAFQKPCDLRSCDHAFTGNQYLKSFDGSQFRFLYRNQCSAIVVPPLTNGAGPILNHNGMYRLHHYLKDGYNTLIVTGGVANILFINQNVATLDGGFSLEPNWVDGPYEAQAAQGANTPFAALSVTLPGPGVAVTGVKISSLPRNAISYYEAEDTSVVFEIPMGTGRIIYLGYDYSEPVTPWVHALIASTMFNDYDFKAPPPEHMARSVNRWGVKDN</sequence>
<reference evidence="3" key="3">
    <citation type="submission" date="2016-03" db="UniProtKB">
        <authorList>
            <consortium name="EnsemblProtists"/>
        </authorList>
    </citation>
    <scope>IDENTIFICATION</scope>
</reference>
<keyword evidence="4" id="KW-1185">Reference proteome</keyword>
<organism evidence="2">
    <name type="scientific">Guillardia theta (strain CCMP2712)</name>
    <name type="common">Cryptophyte</name>
    <dbReference type="NCBI Taxonomy" id="905079"/>
    <lineage>
        <taxon>Eukaryota</taxon>
        <taxon>Cryptophyceae</taxon>
        <taxon>Pyrenomonadales</taxon>
        <taxon>Geminigeraceae</taxon>
        <taxon>Guillardia</taxon>
    </lineage>
</organism>
<reference evidence="4" key="2">
    <citation type="submission" date="2012-11" db="EMBL/GenBank/DDBJ databases">
        <authorList>
            <person name="Kuo A."/>
            <person name="Curtis B.A."/>
            <person name="Tanifuji G."/>
            <person name="Burki F."/>
            <person name="Gruber A."/>
            <person name="Irimia M."/>
            <person name="Maruyama S."/>
            <person name="Arias M.C."/>
            <person name="Ball S.G."/>
            <person name="Gile G.H."/>
            <person name="Hirakawa Y."/>
            <person name="Hopkins J.F."/>
            <person name="Rensing S.A."/>
            <person name="Schmutz J."/>
            <person name="Symeonidi A."/>
            <person name="Elias M."/>
            <person name="Eveleigh R.J."/>
            <person name="Herman E.K."/>
            <person name="Klute M.J."/>
            <person name="Nakayama T."/>
            <person name="Obornik M."/>
            <person name="Reyes-Prieto A."/>
            <person name="Armbrust E.V."/>
            <person name="Aves S.J."/>
            <person name="Beiko R.G."/>
            <person name="Coutinho P."/>
            <person name="Dacks J.B."/>
            <person name="Durnford D.G."/>
            <person name="Fast N.M."/>
            <person name="Green B.R."/>
            <person name="Grisdale C."/>
            <person name="Hempe F."/>
            <person name="Henrissat B."/>
            <person name="Hoppner M.P."/>
            <person name="Ishida K.-I."/>
            <person name="Kim E."/>
            <person name="Koreny L."/>
            <person name="Kroth P.G."/>
            <person name="Liu Y."/>
            <person name="Malik S.-B."/>
            <person name="Maier U.G."/>
            <person name="McRose D."/>
            <person name="Mock T."/>
            <person name="Neilson J.A."/>
            <person name="Onodera N.T."/>
            <person name="Poole A.M."/>
            <person name="Pritham E.J."/>
            <person name="Richards T.A."/>
            <person name="Rocap G."/>
            <person name="Roy S.W."/>
            <person name="Sarai C."/>
            <person name="Schaack S."/>
            <person name="Shirato S."/>
            <person name="Slamovits C.H."/>
            <person name="Spencer D.F."/>
            <person name="Suzuki S."/>
            <person name="Worden A.Z."/>
            <person name="Zauner S."/>
            <person name="Barry K."/>
            <person name="Bell C."/>
            <person name="Bharti A.K."/>
            <person name="Crow J.A."/>
            <person name="Grimwood J."/>
            <person name="Kramer R."/>
            <person name="Lindquist E."/>
            <person name="Lucas S."/>
            <person name="Salamov A."/>
            <person name="McFadden G.I."/>
            <person name="Lane C.E."/>
            <person name="Keeling P.J."/>
            <person name="Gray M.W."/>
            <person name="Grigoriev I.V."/>
            <person name="Archibald J.M."/>
        </authorList>
    </citation>
    <scope>NUCLEOTIDE SEQUENCE</scope>
    <source>
        <strain evidence="4">CCMP2712</strain>
    </source>
</reference>
<gene>
    <name evidence="2" type="ORF">GUITHDRAFT_156301</name>
</gene>
<dbReference type="GeneID" id="17289268"/>
<dbReference type="EnsemblProtists" id="EKX32542">
    <property type="protein sequence ID" value="EKX32542"/>
    <property type="gene ID" value="GUITHDRAFT_156301"/>
</dbReference>
<dbReference type="EMBL" id="JH993184">
    <property type="protein sequence ID" value="EKX32542.1"/>
    <property type="molecule type" value="Genomic_DNA"/>
</dbReference>
<dbReference type="Proteomes" id="UP000011087">
    <property type="component" value="Unassembled WGS sequence"/>
</dbReference>
<name>L1I8W2_GUITC</name>
<feature type="transmembrane region" description="Helical" evidence="1">
    <location>
        <begin position="29"/>
        <end position="50"/>
    </location>
</feature>
<accession>L1I8W2</accession>
<evidence type="ECO:0000256" key="1">
    <source>
        <dbReference type="SAM" id="Phobius"/>
    </source>
</evidence>
<proteinExistence type="predicted"/>
<dbReference type="RefSeq" id="XP_005819522.1">
    <property type="nucleotide sequence ID" value="XM_005819465.1"/>
</dbReference>
<dbReference type="HOGENOM" id="CLU_585883_0_0_1"/>
<protein>
    <submittedName>
        <fullName evidence="2 3">Uncharacterized protein</fullName>
    </submittedName>
</protein>
<keyword evidence="1" id="KW-1133">Transmembrane helix</keyword>
<dbReference type="AlphaFoldDB" id="L1I8W2"/>
<reference evidence="2 4" key="1">
    <citation type="journal article" date="2012" name="Nature">
        <title>Algal genomes reveal evolutionary mosaicism and the fate of nucleomorphs.</title>
        <authorList>
            <consortium name="DOE Joint Genome Institute"/>
            <person name="Curtis B.A."/>
            <person name="Tanifuji G."/>
            <person name="Burki F."/>
            <person name="Gruber A."/>
            <person name="Irimia M."/>
            <person name="Maruyama S."/>
            <person name="Arias M.C."/>
            <person name="Ball S.G."/>
            <person name="Gile G.H."/>
            <person name="Hirakawa Y."/>
            <person name="Hopkins J.F."/>
            <person name="Kuo A."/>
            <person name="Rensing S.A."/>
            <person name="Schmutz J."/>
            <person name="Symeonidi A."/>
            <person name="Elias M."/>
            <person name="Eveleigh R.J."/>
            <person name="Herman E.K."/>
            <person name="Klute M.J."/>
            <person name="Nakayama T."/>
            <person name="Obornik M."/>
            <person name="Reyes-Prieto A."/>
            <person name="Armbrust E.V."/>
            <person name="Aves S.J."/>
            <person name="Beiko R.G."/>
            <person name="Coutinho P."/>
            <person name="Dacks J.B."/>
            <person name="Durnford D.G."/>
            <person name="Fast N.M."/>
            <person name="Green B.R."/>
            <person name="Grisdale C.J."/>
            <person name="Hempel F."/>
            <person name="Henrissat B."/>
            <person name="Hoppner M.P."/>
            <person name="Ishida K."/>
            <person name="Kim E."/>
            <person name="Koreny L."/>
            <person name="Kroth P.G."/>
            <person name="Liu Y."/>
            <person name="Malik S.B."/>
            <person name="Maier U.G."/>
            <person name="McRose D."/>
            <person name="Mock T."/>
            <person name="Neilson J.A."/>
            <person name="Onodera N.T."/>
            <person name="Poole A.M."/>
            <person name="Pritham E.J."/>
            <person name="Richards T.A."/>
            <person name="Rocap G."/>
            <person name="Roy S.W."/>
            <person name="Sarai C."/>
            <person name="Schaack S."/>
            <person name="Shirato S."/>
            <person name="Slamovits C.H."/>
            <person name="Spencer D.F."/>
            <person name="Suzuki S."/>
            <person name="Worden A.Z."/>
            <person name="Zauner S."/>
            <person name="Barry K."/>
            <person name="Bell C."/>
            <person name="Bharti A.K."/>
            <person name="Crow J.A."/>
            <person name="Grimwood J."/>
            <person name="Kramer R."/>
            <person name="Lindquist E."/>
            <person name="Lucas S."/>
            <person name="Salamov A."/>
            <person name="McFadden G.I."/>
            <person name="Lane C.E."/>
            <person name="Keeling P.J."/>
            <person name="Gray M.W."/>
            <person name="Grigoriev I.V."/>
            <person name="Archibald J.M."/>
        </authorList>
    </citation>
    <scope>NUCLEOTIDE SEQUENCE</scope>
    <source>
        <strain evidence="2 4">CCMP2712</strain>
    </source>
</reference>
<evidence type="ECO:0000313" key="4">
    <source>
        <dbReference type="Proteomes" id="UP000011087"/>
    </source>
</evidence>
<evidence type="ECO:0000313" key="3">
    <source>
        <dbReference type="EnsemblProtists" id="EKX32542"/>
    </source>
</evidence>
<evidence type="ECO:0000313" key="2">
    <source>
        <dbReference type="EMBL" id="EKX32542.1"/>
    </source>
</evidence>